<dbReference type="Proteomes" id="UP001277761">
    <property type="component" value="Unassembled WGS sequence"/>
</dbReference>
<dbReference type="InterPro" id="IPR002881">
    <property type="entry name" value="DUF58"/>
</dbReference>
<organism evidence="2 3">
    <name type="scientific">Patulibacter brassicae</name>
    <dbReference type="NCBI Taxonomy" id="1705717"/>
    <lineage>
        <taxon>Bacteria</taxon>
        <taxon>Bacillati</taxon>
        <taxon>Actinomycetota</taxon>
        <taxon>Thermoleophilia</taxon>
        <taxon>Solirubrobacterales</taxon>
        <taxon>Patulibacteraceae</taxon>
        <taxon>Patulibacter</taxon>
    </lineage>
</organism>
<gene>
    <name evidence="2" type="ORF">SK069_11965</name>
</gene>
<keyword evidence="3" id="KW-1185">Reference proteome</keyword>
<dbReference type="InterPro" id="IPR036465">
    <property type="entry name" value="vWFA_dom_sf"/>
</dbReference>
<feature type="domain" description="DUF58" evidence="1">
    <location>
        <begin position="56"/>
        <end position="272"/>
    </location>
</feature>
<dbReference type="PANTHER" id="PTHR33608:SF6">
    <property type="entry name" value="BLL2464 PROTEIN"/>
    <property type="match status" value="1"/>
</dbReference>
<reference evidence="2 3" key="1">
    <citation type="submission" date="2023-11" db="EMBL/GenBank/DDBJ databases">
        <authorList>
            <person name="Xu M."/>
            <person name="Jiang T."/>
        </authorList>
    </citation>
    <scope>NUCLEOTIDE SEQUENCE [LARGE SCALE GENOMIC DNA]</scope>
    <source>
        <strain evidence="2 3">SD</strain>
    </source>
</reference>
<proteinExistence type="predicted"/>
<evidence type="ECO:0000313" key="2">
    <source>
        <dbReference type="EMBL" id="MDX8152316.1"/>
    </source>
</evidence>
<sequence>MRETELIDPPGRQGPGPVDGAAVHALELTLARRASGVLPGEHQAPGMGQGTELSQLRPYVEGDDVRHLDASASARTGEPHVRLHVPERALTTWVVLDVSASMAFGTRDRLKSDVAEGVVRVVSRLTVRRGGRIALLRWGGPAGATFLPPAGGRPALGAIDRVLAEGVGPDRRRSPEDLAGALRRVHQVARKPGMVVVVSDLRDPSGWERRLALLGQRHRLLVAEVVDPLEQQLPDAGVVLMEDPETGEQLEVDTSSPVLRERFAEAEARRRAAIHEALRRTRARHLVVQTDGDWLRALGRGLR</sequence>
<dbReference type="Pfam" id="PF01882">
    <property type="entry name" value="DUF58"/>
    <property type="match status" value="1"/>
</dbReference>
<evidence type="ECO:0000313" key="3">
    <source>
        <dbReference type="Proteomes" id="UP001277761"/>
    </source>
</evidence>
<dbReference type="SUPFAM" id="SSF53300">
    <property type="entry name" value="vWA-like"/>
    <property type="match status" value="1"/>
</dbReference>
<name>A0ABU4VKC7_9ACTN</name>
<dbReference type="PANTHER" id="PTHR33608">
    <property type="entry name" value="BLL2464 PROTEIN"/>
    <property type="match status" value="1"/>
</dbReference>
<evidence type="ECO:0000259" key="1">
    <source>
        <dbReference type="Pfam" id="PF01882"/>
    </source>
</evidence>
<dbReference type="EMBL" id="JAXAVX010000005">
    <property type="protein sequence ID" value="MDX8152316.1"/>
    <property type="molecule type" value="Genomic_DNA"/>
</dbReference>
<protein>
    <submittedName>
        <fullName evidence="2">DUF58 domain-containing protein</fullName>
    </submittedName>
</protein>
<accession>A0ABU4VKC7</accession>
<dbReference type="RefSeq" id="WP_319954470.1">
    <property type="nucleotide sequence ID" value="NZ_JAXAVX010000005.1"/>
</dbReference>
<comment type="caution">
    <text evidence="2">The sequence shown here is derived from an EMBL/GenBank/DDBJ whole genome shotgun (WGS) entry which is preliminary data.</text>
</comment>